<gene>
    <name evidence="1" type="ORF">CCAX7_20510</name>
</gene>
<protein>
    <submittedName>
        <fullName evidence="1">Uncharacterized protein</fullName>
    </submittedName>
</protein>
<reference evidence="1 2" key="1">
    <citation type="journal article" date="2019" name="Int. J. Syst. Evol. Microbiol.">
        <title>Capsulimonas corticalis gen. nov., sp. nov., an aerobic capsulated bacterium, of a novel bacterial order, Capsulimonadales ord. nov., of the class Armatimonadia of the phylum Armatimonadetes.</title>
        <authorList>
            <person name="Li J."/>
            <person name="Kudo C."/>
            <person name="Tonouchi A."/>
        </authorList>
    </citation>
    <scope>NUCLEOTIDE SEQUENCE [LARGE SCALE GENOMIC DNA]</scope>
    <source>
        <strain evidence="1 2">AX-7</strain>
    </source>
</reference>
<dbReference type="Gene3D" id="1.25.40.20">
    <property type="entry name" value="Ankyrin repeat-containing domain"/>
    <property type="match status" value="1"/>
</dbReference>
<dbReference type="InterPro" id="IPR002110">
    <property type="entry name" value="Ankyrin_rpt"/>
</dbReference>
<dbReference type="SMART" id="SM00248">
    <property type="entry name" value="ANK"/>
    <property type="match status" value="4"/>
</dbReference>
<evidence type="ECO:0000313" key="2">
    <source>
        <dbReference type="Proteomes" id="UP000287394"/>
    </source>
</evidence>
<dbReference type="Proteomes" id="UP000287394">
    <property type="component" value="Chromosome"/>
</dbReference>
<evidence type="ECO:0000313" key="1">
    <source>
        <dbReference type="EMBL" id="BDI30000.1"/>
    </source>
</evidence>
<dbReference type="OrthoDB" id="5657095at2"/>
<dbReference type="SUPFAM" id="SSF48403">
    <property type="entry name" value="Ankyrin repeat"/>
    <property type="match status" value="1"/>
</dbReference>
<dbReference type="PANTHER" id="PTHR24198">
    <property type="entry name" value="ANKYRIN REPEAT AND PROTEIN KINASE DOMAIN-CONTAINING PROTEIN"/>
    <property type="match status" value="1"/>
</dbReference>
<dbReference type="Pfam" id="PF12796">
    <property type="entry name" value="Ank_2"/>
    <property type="match status" value="1"/>
</dbReference>
<name>A0A402D2H9_9BACT</name>
<accession>A0A402D2H9</accession>
<dbReference type="EMBL" id="AP025739">
    <property type="protein sequence ID" value="BDI30000.1"/>
    <property type="molecule type" value="Genomic_DNA"/>
</dbReference>
<sequence length="255" mass="27257">MKRPIFVLFAVLGMGTLMAYSNHAQSVSTAAPKRIVTPDTPLNNRLVSAVLRVDLAGVQSALHQGASADALLGWEGQTNRIPITMAALGSPDLRKDYLPIFRLLVTNVSAPNAADEESGRTMLMAAVDMNDVESVQRLLAKGADINAQAKRWPQGATALYNAIAESGRGDQEASPVILCLLEHGADTNLPDENGVTPLILAAQQGKVNVIRALLAHGADPALRDKRGWTAIRWTSGRGWDDATALLRDHSPMTLV</sequence>
<proteinExistence type="predicted"/>
<organism evidence="1 2">
    <name type="scientific">Capsulimonas corticalis</name>
    <dbReference type="NCBI Taxonomy" id="2219043"/>
    <lineage>
        <taxon>Bacteria</taxon>
        <taxon>Bacillati</taxon>
        <taxon>Armatimonadota</taxon>
        <taxon>Armatimonadia</taxon>
        <taxon>Capsulimonadales</taxon>
        <taxon>Capsulimonadaceae</taxon>
        <taxon>Capsulimonas</taxon>
    </lineage>
</organism>
<keyword evidence="2" id="KW-1185">Reference proteome</keyword>
<dbReference type="PROSITE" id="PS50297">
    <property type="entry name" value="ANK_REP_REGION"/>
    <property type="match status" value="2"/>
</dbReference>
<dbReference type="KEGG" id="ccot:CCAX7_20510"/>
<dbReference type="AlphaFoldDB" id="A0A402D2H9"/>
<dbReference type="Pfam" id="PF13857">
    <property type="entry name" value="Ank_5"/>
    <property type="match status" value="1"/>
</dbReference>
<dbReference type="RefSeq" id="WP_119323694.1">
    <property type="nucleotide sequence ID" value="NZ_AP025739.1"/>
</dbReference>
<dbReference type="InterPro" id="IPR036770">
    <property type="entry name" value="Ankyrin_rpt-contain_sf"/>
</dbReference>
<dbReference type="PROSITE" id="PS50088">
    <property type="entry name" value="ANK_REPEAT"/>
    <property type="match status" value="3"/>
</dbReference>
<dbReference type="PANTHER" id="PTHR24198:SF165">
    <property type="entry name" value="ANKYRIN REPEAT-CONTAINING PROTEIN-RELATED"/>
    <property type="match status" value="1"/>
</dbReference>